<reference evidence="2 3" key="1">
    <citation type="journal article" date="2018" name="IMA Fungus">
        <title>IMA Genome-F 10: Nine draft genome sequences of Claviceps purpurea s.lat., including C. arundinis, C. humidiphila, and C. cf. spartinae, pseudomolecules for the pitch canker pathogen Fusarium circinatum, draft genome of Davidsoniella eucalypti, Grosmannia galeiformis, Quambalaria eucalypti, and Teratosphaeria destructans.</title>
        <authorList>
            <person name="Wingfield B.D."/>
            <person name="Liu M."/>
            <person name="Nguyen H.D."/>
            <person name="Lane F.A."/>
            <person name="Morgan S.W."/>
            <person name="De Vos L."/>
            <person name="Wilken P.M."/>
            <person name="Duong T.A."/>
            <person name="Aylward J."/>
            <person name="Coetzee M.P."/>
            <person name="Dadej K."/>
            <person name="De Beer Z.W."/>
            <person name="Findlay W."/>
            <person name="Havenga M."/>
            <person name="Kolarik M."/>
            <person name="Menzies J.G."/>
            <person name="Naidoo K."/>
            <person name="Pochopski O."/>
            <person name="Shoukouhi P."/>
            <person name="Santana Q.C."/>
            <person name="Seifert K.A."/>
            <person name="Soal N."/>
            <person name="Steenkamp E.T."/>
            <person name="Tatham C.T."/>
            <person name="van der Nest M.A."/>
            <person name="Wingfield M.J."/>
        </authorList>
    </citation>
    <scope>NUCLEOTIDE SEQUENCE [LARGE SCALE GENOMIC DNA]</scope>
    <source>
        <strain evidence="2">CMW44962</strain>
    </source>
</reference>
<organism evidence="2 3">
    <name type="scientific">Teratosphaeria destructans</name>
    <dbReference type="NCBI Taxonomy" id="418781"/>
    <lineage>
        <taxon>Eukaryota</taxon>
        <taxon>Fungi</taxon>
        <taxon>Dikarya</taxon>
        <taxon>Ascomycota</taxon>
        <taxon>Pezizomycotina</taxon>
        <taxon>Dothideomycetes</taxon>
        <taxon>Dothideomycetidae</taxon>
        <taxon>Mycosphaerellales</taxon>
        <taxon>Teratosphaeriaceae</taxon>
        <taxon>Teratosphaeria</taxon>
    </lineage>
</organism>
<proteinExistence type="predicted"/>
<dbReference type="EMBL" id="RIBY02001112">
    <property type="protein sequence ID" value="KAH9832806.1"/>
    <property type="molecule type" value="Genomic_DNA"/>
</dbReference>
<evidence type="ECO:0000313" key="2">
    <source>
        <dbReference type="EMBL" id="KAH9832806.1"/>
    </source>
</evidence>
<protein>
    <submittedName>
        <fullName evidence="2">Uncharacterized protein</fullName>
    </submittedName>
</protein>
<dbReference type="AlphaFoldDB" id="A0A9W7SVX9"/>
<evidence type="ECO:0000256" key="1">
    <source>
        <dbReference type="SAM" id="MobiDB-lite"/>
    </source>
</evidence>
<gene>
    <name evidence="2" type="ORF">Tdes44962_MAKER00287</name>
</gene>
<reference evidence="2 3" key="2">
    <citation type="journal article" date="2021" name="Curr. Genet.">
        <title>Genetic response to nitrogen starvation in the aggressive Eucalyptus foliar pathogen Teratosphaeria destructans.</title>
        <authorList>
            <person name="Havenga M."/>
            <person name="Wingfield B.D."/>
            <person name="Wingfield M.J."/>
            <person name="Dreyer L.L."/>
            <person name="Roets F."/>
            <person name="Aylward J."/>
        </authorList>
    </citation>
    <scope>NUCLEOTIDE SEQUENCE [LARGE SCALE GENOMIC DNA]</scope>
    <source>
        <strain evidence="2">CMW44962</strain>
    </source>
</reference>
<feature type="region of interest" description="Disordered" evidence="1">
    <location>
        <begin position="1"/>
        <end position="58"/>
    </location>
</feature>
<dbReference type="OrthoDB" id="47059at2759"/>
<dbReference type="Proteomes" id="UP001138500">
    <property type="component" value="Unassembled WGS sequence"/>
</dbReference>
<feature type="compositionally biased region" description="Basic and acidic residues" evidence="1">
    <location>
        <begin position="1"/>
        <end position="15"/>
    </location>
</feature>
<sequence>MKESKASHDHSDELVKNVALRLRLNDGPSAMGSASKKPTKPASTKTPVKSETPRPTGLTRLAQHSAGTTALARLRDLSSSAVLVLFTPLMVPSGFTGRDRAVAKTSQIRSKKLDTDPFEMLGIALSKQHPRVRHVPYVPTVGFTETHHVFAMKADALLVVAAQPDSLGKGSGAESSTPKDAYLALQADFITQVSEALKEADRHENVPMVALRFGEDALPLETVTYKDIWAGETYTKESVQQITQLLFGSNRRADEKE</sequence>
<evidence type="ECO:0000313" key="3">
    <source>
        <dbReference type="Proteomes" id="UP001138500"/>
    </source>
</evidence>
<comment type="caution">
    <text evidence="2">The sequence shown here is derived from an EMBL/GenBank/DDBJ whole genome shotgun (WGS) entry which is preliminary data.</text>
</comment>
<keyword evidence="3" id="KW-1185">Reference proteome</keyword>
<feature type="compositionally biased region" description="Low complexity" evidence="1">
    <location>
        <begin position="33"/>
        <end position="47"/>
    </location>
</feature>
<name>A0A9W7SVX9_9PEZI</name>
<accession>A0A9W7SVX9</accession>